<dbReference type="Proteomes" id="UP000186098">
    <property type="component" value="Unassembled WGS sequence"/>
</dbReference>
<keyword evidence="3" id="KW-1185">Reference proteome</keyword>
<dbReference type="STRING" id="407234.SAMN05421795_11215"/>
<name>A0A1N7MZ40_9RHOB</name>
<protein>
    <submittedName>
        <fullName evidence="2">Uncharacterized protein</fullName>
    </submittedName>
</protein>
<feature type="region of interest" description="Disordered" evidence="1">
    <location>
        <begin position="1"/>
        <end position="20"/>
    </location>
</feature>
<organism evidence="2 3">
    <name type="scientific">Phaeovulum vinaykumarii</name>
    <dbReference type="NCBI Taxonomy" id="407234"/>
    <lineage>
        <taxon>Bacteria</taxon>
        <taxon>Pseudomonadati</taxon>
        <taxon>Pseudomonadota</taxon>
        <taxon>Alphaproteobacteria</taxon>
        <taxon>Rhodobacterales</taxon>
        <taxon>Paracoccaceae</taxon>
        <taxon>Phaeovulum</taxon>
    </lineage>
</organism>
<evidence type="ECO:0000313" key="3">
    <source>
        <dbReference type="Proteomes" id="UP000186098"/>
    </source>
</evidence>
<dbReference type="AlphaFoldDB" id="A0A1N7MZ40"/>
<dbReference type="EMBL" id="FTOM01000012">
    <property type="protein sequence ID" value="SIS91393.1"/>
    <property type="molecule type" value="Genomic_DNA"/>
</dbReference>
<reference evidence="3" key="1">
    <citation type="submission" date="2017-01" db="EMBL/GenBank/DDBJ databases">
        <authorList>
            <person name="Varghese N."/>
            <person name="Submissions S."/>
        </authorList>
    </citation>
    <scope>NUCLEOTIDE SEQUENCE [LARGE SCALE GENOMIC DNA]</scope>
    <source>
        <strain evidence="3">DSM 18714</strain>
    </source>
</reference>
<dbReference type="RefSeq" id="WP_407947272.1">
    <property type="nucleotide sequence ID" value="NZ_FTOM01000012.1"/>
</dbReference>
<accession>A0A1N7MZ40</accession>
<evidence type="ECO:0000313" key="2">
    <source>
        <dbReference type="EMBL" id="SIS91393.1"/>
    </source>
</evidence>
<evidence type="ECO:0000256" key="1">
    <source>
        <dbReference type="SAM" id="MobiDB-lite"/>
    </source>
</evidence>
<sequence>MTMTEVPLRAADGALGRRSGPDLRRAVDMTDPAYLRLGLPLTASPLAVLRAAVRALHPDTRAVRGFRAARKRFYRQMLCAHAARQAAGDQCAG</sequence>
<proteinExistence type="predicted"/>
<gene>
    <name evidence="2" type="ORF">SAMN05421795_11215</name>
</gene>